<evidence type="ECO:0000259" key="1">
    <source>
        <dbReference type="Pfam" id="PF07999"/>
    </source>
</evidence>
<organism evidence="2 3">
    <name type="scientific">Trypanosoma cruzi</name>
    <dbReference type="NCBI Taxonomy" id="5693"/>
    <lineage>
        <taxon>Eukaryota</taxon>
        <taxon>Discoba</taxon>
        <taxon>Euglenozoa</taxon>
        <taxon>Kinetoplastea</taxon>
        <taxon>Metakinetoplastina</taxon>
        <taxon>Trypanosomatida</taxon>
        <taxon>Trypanosomatidae</taxon>
        <taxon>Trypanosoma</taxon>
        <taxon>Schizotrypanum</taxon>
    </lineage>
</organism>
<protein>
    <submittedName>
        <fullName evidence="2">Putative retrotransposon hot spot (RHS) protein</fullName>
    </submittedName>
</protein>
<dbReference type="VEuPathDB" id="TriTrypDB:C4B63_39g363"/>
<feature type="domain" description="Retrotransposon hot spot protein,C-terminal" evidence="1">
    <location>
        <begin position="1"/>
        <end position="284"/>
    </location>
</feature>
<dbReference type="EMBL" id="PRFA01000039">
    <property type="protein sequence ID" value="PWU92158.1"/>
    <property type="molecule type" value="Genomic_DNA"/>
</dbReference>
<comment type="caution">
    <text evidence="2">The sequence shown here is derived from an EMBL/GenBank/DDBJ whole genome shotgun (WGS) entry which is preliminary data.</text>
</comment>
<reference evidence="2 3" key="1">
    <citation type="journal article" date="2018" name="Microb. Genom.">
        <title>Expanding an expanded genome: long-read sequencing of Trypanosoma cruzi.</title>
        <authorList>
            <person name="Berna L."/>
            <person name="Rodriguez M."/>
            <person name="Chiribao M.L."/>
            <person name="Parodi-Talice A."/>
            <person name="Pita S."/>
            <person name="Rijo G."/>
            <person name="Alvarez-Valin F."/>
            <person name="Robello C."/>
        </authorList>
    </citation>
    <scope>NUCLEOTIDE SEQUENCE [LARGE SCALE GENOMIC DNA]</scope>
    <source>
        <strain evidence="2 3">Dm28c</strain>
    </source>
</reference>
<dbReference type="VEuPathDB" id="TriTrypDB:TcG_10020"/>
<dbReference type="InterPro" id="IPR046836">
    <property type="entry name" value="RHS_C"/>
</dbReference>
<dbReference type="VEuPathDB" id="TriTrypDB:C3747_269g20"/>
<gene>
    <name evidence="2" type="ORF">C4B63_39g363</name>
</gene>
<dbReference type="Proteomes" id="UP000246121">
    <property type="component" value="Unassembled WGS sequence"/>
</dbReference>
<proteinExistence type="predicted"/>
<dbReference type="VEuPathDB" id="TriTrypDB:Tc_MARK_7087"/>
<dbReference type="InterPro" id="IPR006518">
    <property type="entry name" value="Trypano_RHS"/>
</dbReference>
<dbReference type="VEuPathDB" id="TriTrypDB:TCSYLVIO_010885"/>
<evidence type="ECO:0000313" key="3">
    <source>
        <dbReference type="Proteomes" id="UP000246121"/>
    </source>
</evidence>
<name>A0A2V2VAQ1_TRYCR</name>
<dbReference type="Pfam" id="PF07999">
    <property type="entry name" value="RHSP"/>
    <property type="match status" value="1"/>
</dbReference>
<accession>A0A2V2VAQ1</accession>
<dbReference type="VEuPathDB" id="TriTrypDB:TcCL_Unassigned02021"/>
<evidence type="ECO:0000313" key="2">
    <source>
        <dbReference type="EMBL" id="PWU92158.1"/>
    </source>
</evidence>
<dbReference type="NCBIfam" id="TIGR01631">
    <property type="entry name" value="Trypano_RHS"/>
    <property type="match status" value="1"/>
</dbReference>
<sequence>MNAGSYLLYQLLHYDAEQLPMVAHVIGSQSFLFDKITKTVLAYREDPRIEDVVKKFSDHGVKGYIIYDVALACRQPPAGLPCEGWGMIVVTPPDKNEYERWTKKMDATAIVTNCPEENDVRAMCIWMKRNRPLQEQAEYWKEVSGRMNNVGPILRFIFGKQAYDDRIKACQQAVDGSTASELERNLGIGCCYSSNDSELSRKLVRVVRVRRGNSIESPLNVLISPHLERETLSRLESEMKQSDFIFFVLRFWDYVPPYIIEKCAVSAFLNEDILRAIRLKIKELRLPGRRESHSCALKEHSDKSFTRKEVLPPPERLSNPVAVDHWVLYEPWPQTFRWWTPFSLWTQIQ</sequence>
<dbReference type="AlphaFoldDB" id="A0A2V2VAQ1"/>